<comment type="caution">
    <text evidence="1">The sequence shown here is derived from an EMBL/GenBank/DDBJ whole genome shotgun (WGS) entry which is preliminary data.</text>
</comment>
<dbReference type="EMBL" id="WUAV01000006">
    <property type="protein sequence ID" value="KAF1749692.1"/>
    <property type="molecule type" value="Genomic_DNA"/>
</dbReference>
<evidence type="ECO:0000313" key="1">
    <source>
        <dbReference type="EMBL" id="KAF1749692.1"/>
    </source>
</evidence>
<dbReference type="KEGG" id="crq:GCK72_026160"/>
<sequence>MSVLGHYQDELLFICTMIQLFHLEKIETSGKLTTLEILNQEPTQKLMRHHSSSCQYETCPTTTISDLTNTCGETRKQEK</sequence>
<evidence type="ECO:0000313" key="2">
    <source>
        <dbReference type="Proteomes" id="UP000483820"/>
    </source>
</evidence>
<protein>
    <submittedName>
        <fullName evidence="1">Uncharacterized protein</fullName>
    </submittedName>
</protein>
<organism evidence="1 2">
    <name type="scientific">Caenorhabditis remanei</name>
    <name type="common">Caenorhabditis vulgaris</name>
    <dbReference type="NCBI Taxonomy" id="31234"/>
    <lineage>
        <taxon>Eukaryota</taxon>
        <taxon>Metazoa</taxon>
        <taxon>Ecdysozoa</taxon>
        <taxon>Nematoda</taxon>
        <taxon>Chromadorea</taxon>
        <taxon>Rhabditida</taxon>
        <taxon>Rhabditina</taxon>
        <taxon>Rhabditomorpha</taxon>
        <taxon>Rhabditoidea</taxon>
        <taxon>Rhabditidae</taxon>
        <taxon>Peloderinae</taxon>
        <taxon>Caenorhabditis</taxon>
    </lineage>
</organism>
<accession>A0A6A5G4R5</accession>
<gene>
    <name evidence="1" type="ORF">GCK72_026160</name>
</gene>
<dbReference type="GeneID" id="78778048"/>
<dbReference type="RefSeq" id="XP_053580263.1">
    <property type="nucleotide sequence ID" value="XM_053736697.1"/>
</dbReference>
<proteinExistence type="predicted"/>
<dbReference type="AlphaFoldDB" id="A0A6A5G4R5"/>
<name>A0A6A5G4R5_CAERE</name>
<dbReference type="Proteomes" id="UP000483820">
    <property type="component" value="Chromosome X"/>
</dbReference>
<reference evidence="1 2" key="1">
    <citation type="submission" date="2019-12" db="EMBL/GenBank/DDBJ databases">
        <title>Chromosome-level assembly of the Caenorhabditis remanei genome.</title>
        <authorList>
            <person name="Teterina A.A."/>
            <person name="Willis J.H."/>
            <person name="Phillips P.C."/>
        </authorList>
    </citation>
    <scope>NUCLEOTIDE SEQUENCE [LARGE SCALE GENOMIC DNA]</scope>
    <source>
        <strain evidence="1 2">PX506</strain>
        <tissue evidence="1">Whole organism</tissue>
    </source>
</reference>
<dbReference type="CTD" id="78778048"/>